<keyword evidence="2" id="KW-1185">Reference proteome</keyword>
<proteinExistence type="predicted"/>
<protein>
    <submittedName>
        <fullName evidence="1">Uncharacterized protein</fullName>
    </submittedName>
</protein>
<evidence type="ECO:0000313" key="1">
    <source>
        <dbReference type="EMBL" id="SFC94207.1"/>
    </source>
</evidence>
<dbReference type="STRING" id="119641.SAMN05421842_11450"/>
<organism evidence="1 2">
    <name type="scientific">Clostridium uliginosum</name>
    <dbReference type="NCBI Taxonomy" id="119641"/>
    <lineage>
        <taxon>Bacteria</taxon>
        <taxon>Bacillati</taxon>
        <taxon>Bacillota</taxon>
        <taxon>Clostridia</taxon>
        <taxon>Eubacteriales</taxon>
        <taxon>Clostridiaceae</taxon>
        <taxon>Clostridium</taxon>
    </lineage>
</organism>
<reference evidence="1 2" key="1">
    <citation type="submission" date="2016-10" db="EMBL/GenBank/DDBJ databases">
        <authorList>
            <person name="de Groot N.N."/>
        </authorList>
    </citation>
    <scope>NUCLEOTIDE SEQUENCE [LARGE SCALE GENOMIC DNA]</scope>
    <source>
        <strain evidence="1 2">DSM 12992</strain>
    </source>
</reference>
<accession>A0A1I1N9E2</accession>
<dbReference type="AlphaFoldDB" id="A0A1I1N9E2"/>
<dbReference type="EMBL" id="FOMG01000014">
    <property type="protein sequence ID" value="SFC94207.1"/>
    <property type="molecule type" value="Genomic_DNA"/>
</dbReference>
<evidence type="ECO:0000313" key="2">
    <source>
        <dbReference type="Proteomes" id="UP000199263"/>
    </source>
</evidence>
<gene>
    <name evidence="1" type="ORF">SAMN05421842_11450</name>
</gene>
<name>A0A1I1N9E2_9CLOT</name>
<dbReference type="OrthoDB" id="1680245at2"/>
<dbReference type="Proteomes" id="UP000199263">
    <property type="component" value="Unassembled WGS sequence"/>
</dbReference>
<dbReference type="RefSeq" id="WP_090091528.1">
    <property type="nucleotide sequence ID" value="NZ_FOMG01000014.1"/>
</dbReference>
<sequence>MKYKNLIKDQCEDISNLSQILKTYVDSYRLLIGGAAELNNINVAKKSEIRKAIDRVDEMGELIDELIVALDKCEGGYLKYCKIKNEYITINSEKDIILTEIDNALNFQSSERDE</sequence>